<evidence type="ECO:0000313" key="2">
    <source>
        <dbReference type="Proteomes" id="UP000782312"/>
    </source>
</evidence>
<gene>
    <name evidence="1" type="ORF">HYZ11_01305</name>
</gene>
<comment type="caution">
    <text evidence="1">The sequence shown here is derived from an EMBL/GenBank/DDBJ whole genome shotgun (WGS) entry which is preliminary data.</text>
</comment>
<dbReference type="SUPFAM" id="SSF52540">
    <property type="entry name" value="P-loop containing nucleoside triphosphate hydrolases"/>
    <property type="match status" value="1"/>
</dbReference>
<dbReference type="InterPro" id="IPR027417">
    <property type="entry name" value="P-loop_NTPase"/>
</dbReference>
<evidence type="ECO:0000313" key="1">
    <source>
        <dbReference type="EMBL" id="MBI3126226.1"/>
    </source>
</evidence>
<evidence type="ECO:0008006" key="3">
    <source>
        <dbReference type="Google" id="ProtNLM"/>
    </source>
</evidence>
<dbReference type="PANTHER" id="PTHR11669:SF8">
    <property type="entry name" value="DNA POLYMERASE III SUBUNIT DELTA"/>
    <property type="match status" value="1"/>
</dbReference>
<dbReference type="PANTHER" id="PTHR11669">
    <property type="entry name" value="REPLICATION FACTOR C / DNA POLYMERASE III GAMMA-TAU SUBUNIT"/>
    <property type="match status" value="1"/>
</dbReference>
<dbReference type="Pfam" id="PF13177">
    <property type="entry name" value="DNA_pol3_delta2"/>
    <property type="match status" value="1"/>
</dbReference>
<protein>
    <recommendedName>
        <fullName evidence="3">DNA-directed DNA polymerase</fullName>
    </recommendedName>
</protein>
<dbReference type="EMBL" id="JACPUR010000001">
    <property type="protein sequence ID" value="MBI3126226.1"/>
    <property type="molecule type" value="Genomic_DNA"/>
</dbReference>
<dbReference type="Proteomes" id="UP000782312">
    <property type="component" value="Unassembled WGS sequence"/>
</dbReference>
<accession>A0A932HVF5</accession>
<proteinExistence type="predicted"/>
<dbReference type="Gene3D" id="3.40.50.300">
    <property type="entry name" value="P-loop containing nucleotide triphosphate hydrolases"/>
    <property type="match status" value="1"/>
</dbReference>
<dbReference type="InterPro" id="IPR050238">
    <property type="entry name" value="DNA_Rep/Repair_Clamp_Loader"/>
</dbReference>
<organism evidence="1 2">
    <name type="scientific">Tectimicrobiota bacterium</name>
    <dbReference type="NCBI Taxonomy" id="2528274"/>
    <lineage>
        <taxon>Bacteria</taxon>
        <taxon>Pseudomonadati</taxon>
        <taxon>Nitrospinota/Tectimicrobiota group</taxon>
        <taxon>Candidatus Tectimicrobiota</taxon>
    </lineage>
</organism>
<name>A0A932HVF5_UNCTE</name>
<reference evidence="1" key="1">
    <citation type="submission" date="2020-07" db="EMBL/GenBank/DDBJ databases">
        <title>Huge and variable diversity of episymbiotic CPR bacteria and DPANN archaea in groundwater ecosystems.</title>
        <authorList>
            <person name="He C.Y."/>
            <person name="Keren R."/>
            <person name="Whittaker M."/>
            <person name="Farag I.F."/>
            <person name="Doudna J."/>
            <person name="Cate J.H.D."/>
            <person name="Banfield J.F."/>
        </authorList>
    </citation>
    <scope>NUCLEOTIDE SEQUENCE</scope>
    <source>
        <strain evidence="1">NC_groundwater_763_Ag_S-0.2um_68_21</strain>
    </source>
</reference>
<dbReference type="AlphaFoldDB" id="A0A932HVF5"/>
<dbReference type="GO" id="GO:0006261">
    <property type="term" value="P:DNA-templated DNA replication"/>
    <property type="evidence" value="ECO:0007669"/>
    <property type="project" value="TreeGrafter"/>
</dbReference>
<sequence length="354" mass="37819">MGWENLRGQDAAVAALRRDLTSGRVAHAYVFHGPPGAGKGTAARLFAQALQCEAPEAERPCGACLPCRKVAGGVHPDVVTVRPEMDRSGKPKRSIGIDAVREQVLARAYLRPQEGRRQAFILDNSDEPVTVDAFSALLKTLEEPSPDTLLLLLTPNLQGLPATIVSRCRKVRFRALARADQRAVLASLQEAGRWEGEGMEPDEVISLTMGRLGLALEGGAEALARRREAALEFIEGLSAPPGKADEVQLLLLAGGQVAGGEASREAAVRFLEMLRGLLRDILILQAAPGAVEPWHADLEETLAGIGRRWGMNGLTEALDRVEAALHDVGVVNTNPALTLEALVFALRATVALNA</sequence>